<evidence type="ECO:0000256" key="1">
    <source>
        <dbReference type="SAM" id="MobiDB-lite"/>
    </source>
</evidence>
<gene>
    <name evidence="3" type="ORF">EAS56_29085</name>
    <name evidence="2" type="ORF">XH91_34940</name>
</gene>
<evidence type="ECO:0000313" key="4">
    <source>
        <dbReference type="Proteomes" id="UP000288972"/>
    </source>
</evidence>
<geneLocation type="plasmid" evidence="2 4">
    <name>unnamed1</name>
</geneLocation>
<evidence type="ECO:0000313" key="5">
    <source>
        <dbReference type="Proteomes" id="UP000290401"/>
    </source>
</evidence>
<dbReference type="EMBL" id="RDQZ01000031">
    <property type="protein sequence ID" value="RXH08513.1"/>
    <property type="molecule type" value="Genomic_DNA"/>
</dbReference>
<accession>A0AAE5X8K1</accession>
<protein>
    <submittedName>
        <fullName evidence="2">Uncharacterized protein</fullName>
    </submittedName>
</protein>
<sequence length="101" mass="11297">MAPPNWRSACFCPKTHSSDVRNPPSSLRTRESAEKPRGIPAICIGLDRALRYVRHLVIGSPRWGHAASAETVVGMWNATLDRRRARAVPESIHDDFLFASF</sequence>
<organism evidence="2 4">
    <name type="scientific">Bradyrhizobium guangzhouense</name>
    <dbReference type="NCBI Taxonomy" id="1325095"/>
    <lineage>
        <taxon>Bacteria</taxon>
        <taxon>Pseudomonadati</taxon>
        <taxon>Pseudomonadota</taxon>
        <taxon>Alphaproteobacteria</taxon>
        <taxon>Hyphomicrobiales</taxon>
        <taxon>Nitrobacteraceae</taxon>
        <taxon>Bradyrhizobium</taxon>
    </lineage>
</organism>
<reference evidence="3 5" key="2">
    <citation type="submission" date="2018-10" db="EMBL/GenBank/DDBJ databases">
        <title>Bradyrhizobium sp. nov., effective nodules isolated from peanut in China.</title>
        <authorList>
            <person name="Li Y."/>
        </authorList>
    </citation>
    <scope>NUCLEOTIDE SEQUENCE [LARGE SCALE GENOMIC DNA]</scope>
    <source>
        <strain evidence="3 5">CCBAU 53426</strain>
    </source>
</reference>
<feature type="region of interest" description="Disordered" evidence="1">
    <location>
        <begin position="16"/>
        <end position="35"/>
    </location>
</feature>
<name>A0AAE5X8K1_9BRAD</name>
<keyword evidence="2" id="KW-0614">Plasmid</keyword>
<proteinExistence type="predicted"/>
<dbReference type="Proteomes" id="UP000288972">
    <property type="component" value="Plasmid unnamed1"/>
</dbReference>
<reference evidence="2 4" key="1">
    <citation type="submission" date="2018-06" db="EMBL/GenBank/DDBJ databases">
        <title>Comparative genomics of rhizobia nodulating Arachis hypogaea in China.</title>
        <authorList>
            <person name="Li Y."/>
        </authorList>
    </citation>
    <scope>NUCLEOTIDE SEQUENCE [LARGE SCALE GENOMIC DNA]</scope>
    <source>
        <strain evidence="2 4">CCBAU 51670</strain>
        <plasmid evidence="2 4">unnamed1</plasmid>
    </source>
</reference>
<evidence type="ECO:0000313" key="2">
    <source>
        <dbReference type="EMBL" id="QAU50624.1"/>
    </source>
</evidence>
<dbReference type="Proteomes" id="UP000290401">
    <property type="component" value="Unassembled WGS sequence"/>
</dbReference>
<keyword evidence="5" id="KW-1185">Reference proteome</keyword>
<dbReference type="AlphaFoldDB" id="A0AAE5X8K1"/>
<evidence type="ECO:0000313" key="3">
    <source>
        <dbReference type="EMBL" id="RXH08513.1"/>
    </source>
</evidence>
<dbReference type="EMBL" id="CP030054">
    <property type="protein sequence ID" value="QAU50624.1"/>
    <property type="molecule type" value="Genomic_DNA"/>
</dbReference>
<dbReference type="KEGG" id="bgz:XH91_34940"/>